<reference evidence="4 5" key="1">
    <citation type="submission" date="2021-06" db="EMBL/GenBank/DDBJ databases">
        <authorList>
            <person name="Sun Q."/>
            <person name="Li D."/>
        </authorList>
    </citation>
    <scope>NUCLEOTIDE SEQUENCE [LARGE SCALE GENOMIC DNA]</scope>
    <source>
        <strain evidence="4 5">MSJ-2</strain>
    </source>
</reference>
<evidence type="ECO:0000259" key="3">
    <source>
        <dbReference type="Pfam" id="PF03816"/>
    </source>
</evidence>
<protein>
    <submittedName>
        <fullName evidence="4">LCP family protein</fullName>
    </submittedName>
</protein>
<comment type="caution">
    <text evidence="4">The sequence shown here is derived from an EMBL/GenBank/DDBJ whole genome shotgun (WGS) entry which is preliminary data.</text>
</comment>
<proteinExistence type="inferred from homology"/>
<sequence length="329" mass="35254">MAKRVKKKRHPGRVLLILIFVAAGLVAAAKCLIRPPELNPVGPDGSASSGSAQTSASSGSAGGADTLARKPNFYTILVSGEDDENGGSDTNILVAVDAENGAIQCVSIPRDSGAYIKGKTRKINYAYNAGGTELLRETVSDLLGIPVDFYVAVDLRGFVKLVDAIGGVDFEVPINMNYDDPLQDLHIHLNKGMQHLDGKKAMGVVRFRHNNDGTGYGTEDLGRIGTQQAFLKAVAKQVLQPANLAKIGTMAQIFQDYVDTDLSVGNLAWLGQEAFDIGTDNIGFSTLEGVWNDRRALYLVDPEAALTLVNEHFNPYVEPRTAADLNIPT</sequence>
<dbReference type="PANTHER" id="PTHR33392:SF6">
    <property type="entry name" value="POLYISOPRENYL-TEICHOIC ACID--PEPTIDOGLYCAN TEICHOIC ACID TRANSFERASE TAGU"/>
    <property type="match status" value="1"/>
</dbReference>
<feature type="compositionally biased region" description="Low complexity" evidence="2">
    <location>
        <begin position="45"/>
        <end position="59"/>
    </location>
</feature>
<organism evidence="4 5">
    <name type="scientific">Dysosmobacter acutus</name>
    <dbReference type="NCBI Taxonomy" id="2841504"/>
    <lineage>
        <taxon>Bacteria</taxon>
        <taxon>Bacillati</taxon>
        <taxon>Bacillota</taxon>
        <taxon>Clostridia</taxon>
        <taxon>Eubacteriales</taxon>
        <taxon>Oscillospiraceae</taxon>
        <taxon>Dysosmobacter</taxon>
    </lineage>
</organism>
<feature type="region of interest" description="Disordered" evidence="2">
    <location>
        <begin position="42"/>
        <end position="64"/>
    </location>
</feature>
<dbReference type="Proteomes" id="UP000787672">
    <property type="component" value="Unassembled WGS sequence"/>
</dbReference>
<keyword evidence="5" id="KW-1185">Reference proteome</keyword>
<name>A0ABS6F8R9_9FIRM</name>
<dbReference type="EMBL" id="JAHLQN010000001">
    <property type="protein sequence ID" value="MBU5625972.1"/>
    <property type="molecule type" value="Genomic_DNA"/>
</dbReference>
<dbReference type="Pfam" id="PF03816">
    <property type="entry name" value="LytR_cpsA_psr"/>
    <property type="match status" value="1"/>
</dbReference>
<accession>A0ABS6F8R9</accession>
<dbReference type="InterPro" id="IPR004474">
    <property type="entry name" value="LytR_CpsA_psr"/>
</dbReference>
<dbReference type="PANTHER" id="PTHR33392">
    <property type="entry name" value="POLYISOPRENYL-TEICHOIC ACID--PEPTIDOGLYCAN TEICHOIC ACID TRANSFERASE TAGU"/>
    <property type="match status" value="1"/>
</dbReference>
<evidence type="ECO:0000313" key="4">
    <source>
        <dbReference type="EMBL" id="MBU5625972.1"/>
    </source>
</evidence>
<gene>
    <name evidence="4" type="ORF">KQI82_03335</name>
</gene>
<comment type="similarity">
    <text evidence="1">Belongs to the LytR/CpsA/Psr (LCP) family.</text>
</comment>
<dbReference type="NCBIfam" id="TIGR00350">
    <property type="entry name" value="lytR_cpsA_psr"/>
    <property type="match status" value="1"/>
</dbReference>
<evidence type="ECO:0000256" key="2">
    <source>
        <dbReference type="SAM" id="MobiDB-lite"/>
    </source>
</evidence>
<dbReference type="InterPro" id="IPR050922">
    <property type="entry name" value="LytR/CpsA/Psr_CW_biosynth"/>
</dbReference>
<evidence type="ECO:0000256" key="1">
    <source>
        <dbReference type="ARBA" id="ARBA00006068"/>
    </source>
</evidence>
<dbReference type="RefSeq" id="WP_216558734.1">
    <property type="nucleotide sequence ID" value="NZ_JAHLQN010000001.1"/>
</dbReference>
<evidence type="ECO:0000313" key="5">
    <source>
        <dbReference type="Proteomes" id="UP000787672"/>
    </source>
</evidence>
<feature type="domain" description="Cell envelope-related transcriptional attenuator" evidence="3">
    <location>
        <begin position="88"/>
        <end position="238"/>
    </location>
</feature>